<keyword evidence="2" id="KW-1185">Reference proteome</keyword>
<evidence type="ECO:0000313" key="2">
    <source>
        <dbReference type="Proteomes" id="UP000001072"/>
    </source>
</evidence>
<dbReference type="RefSeq" id="XP_007403925.1">
    <property type="nucleotide sequence ID" value="XM_007403863.1"/>
</dbReference>
<dbReference type="Proteomes" id="UP000001072">
    <property type="component" value="Unassembled WGS sequence"/>
</dbReference>
<gene>
    <name evidence="1" type="ORF">MELLADRAFT_101382</name>
</gene>
<accession>F4R4K0</accession>
<dbReference type="InParanoid" id="F4R4K0"/>
<reference evidence="2" key="1">
    <citation type="journal article" date="2011" name="Proc. Natl. Acad. Sci. U.S.A.">
        <title>Obligate biotrophy features unraveled by the genomic analysis of rust fungi.</title>
        <authorList>
            <person name="Duplessis S."/>
            <person name="Cuomo C.A."/>
            <person name="Lin Y.-C."/>
            <person name="Aerts A."/>
            <person name="Tisserant E."/>
            <person name="Veneault-Fourrey C."/>
            <person name="Joly D.L."/>
            <person name="Hacquard S."/>
            <person name="Amselem J."/>
            <person name="Cantarel B.L."/>
            <person name="Chiu R."/>
            <person name="Coutinho P.M."/>
            <person name="Feau N."/>
            <person name="Field M."/>
            <person name="Frey P."/>
            <person name="Gelhaye E."/>
            <person name="Goldberg J."/>
            <person name="Grabherr M.G."/>
            <person name="Kodira C.D."/>
            <person name="Kohler A."/>
            <person name="Kuees U."/>
            <person name="Lindquist E.A."/>
            <person name="Lucas S.M."/>
            <person name="Mago R."/>
            <person name="Mauceli E."/>
            <person name="Morin E."/>
            <person name="Murat C."/>
            <person name="Pangilinan J.L."/>
            <person name="Park R."/>
            <person name="Pearson M."/>
            <person name="Quesneville H."/>
            <person name="Rouhier N."/>
            <person name="Sakthikumar S."/>
            <person name="Salamov A.A."/>
            <person name="Schmutz J."/>
            <person name="Selles B."/>
            <person name="Shapiro H."/>
            <person name="Tanguay P."/>
            <person name="Tuskan G.A."/>
            <person name="Henrissat B."/>
            <person name="Van de Peer Y."/>
            <person name="Rouze P."/>
            <person name="Ellis J.G."/>
            <person name="Dodds P.N."/>
            <person name="Schein J.E."/>
            <person name="Zhong S."/>
            <person name="Hamelin R.C."/>
            <person name="Grigoriev I.V."/>
            <person name="Szabo L.J."/>
            <person name="Martin F."/>
        </authorList>
    </citation>
    <scope>NUCLEOTIDE SEQUENCE [LARGE SCALE GENOMIC DNA]</scope>
    <source>
        <strain evidence="2">98AG31 / pathotype 3-4-7</strain>
    </source>
</reference>
<dbReference type="EMBL" id="GL883090">
    <property type="protein sequence ID" value="EGG12987.1"/>
    <property type="molecule type" value="Genomic_DNA"/>
</dbReference>
<evidence type="ECO:0000313" key="1">
    <source>
        <dbReference type="EMBL" id="EGG12987.1"/>
    </source>
</evidence>
<dbReference type="GeneID" id="18921351"/>
<dbReference type="HOGENOM" id="CLU_1949283_0_0_1"/>
<dbReference type="KEGG" id="mlr:MELLADRAFT_101382"/>
<proteinExistence type="predicted"/>
<dbReference type="VEuPathDB" id="FungiDB:MELLADRAFT_101382"/>
<dbReference type="AlphaFoldDB" id="F4R4K0"/>
<name>F4R4K0_MELLP</name>
<sequence length="129" mass="14098">MKRENIGGNRILQIIANRPRQGGVVVDSYVQHQQRQSEIIANRPRKGGVAVVNWTRKSTNKDGSAQVGCGYITPTTYCAKAPLPYPDSAIRSACSHPWNNTATVGELGHIGCLILSPSFRRLGTESQRP</sequence>
<organism evidence="2">
    <name type="scientific">Melampsora larici-populina (strain 98AG31 / pathotype 3-4-7)</name>
    <name type="common">Poplar leaf rust fungus</name>
    <dbReference type="NCBI Taxonomy" id="747676"/>
    <lineage>
        <taxon>Eukaryota</taxon>
        <taxon>Fungi</taxon>
        <taxon>Dikarya</taxon>
        <taxon>Basidiomycota</taxon>
        <taxon>Pucciniomycotina</taxon>
        <taxon>Pucciniomycetes</taxon>
        <taxon>Pucciniales</taxon>
        <taxon>Melampsoraceae</taxon>
        <taxon>Melampsora</taxon>
    </lineage>
</organism>
<protein>
    <submittedName>
        <fullName evidence="1">Uncharacterized protein</fullName>
    </submittedName>
</protein>